<dbReference type="Pfam" id="PF13559">
    <property type="entry name" value="DUF4129"/>
    <property type="match status" value="1"/>
</dbReference>
<organism evidence="4 5">
    <name type="scientific">Halogranum amylolyticum</name>
    <dbReference type="NCBI Taxonomy" id="660520"/>
    <lineage>
        <taxon>Archaea</taxon>
        <taxon>Methanobacteriati</taxon>
        <taxon>Methanobacteriota</taxon>
        <taxon>Stenosarchaea group</taxon>
        <taxon>Halobacteria</taxon>
        <taxon>Halobacteriales</taxon>
        <taxon>Haloferacaceae</taxon>
    </lineage>
</organism>
<feature type="compositionally biased region" description="Polar residues" evidence="1">
    <location>
        <begin position="94"/>
        <end position="106"/>
    </location>
</feature>
<feature type="domain" description="Protein-glutamine gamma-glutamyltransferase-like C-terminal" evidence="3">
    <location>
        <begin position="198"/>
        <end position="254"/>
    </location>
</feature>
<feature type="transmembrane region" description="Helical" evidence="2">
    <location>
        <begin position="121"/>
        <end position="141"/>
    </location>
</feature>
<name>A0A1H8WT05_9EURY</name>
<keyword evidence="2" id="KW-0472">Membrane</keyword>
<evidence type="ECO:0000256" key="1">
    <source>
        <dbReference type="SAM" id="MobiDB-lite"/>
    </source>
</evidence>
<dbReference type="EMBL" id="FODV01000040">
    <property type="protein sequence ID" value="SEP30623.1"/>
    <property type="molecule type" value="Genomic_DNA"/>
</dbReference>
<dbReference type="AlphaFoldDB" id="A0A1H8WT05"/>
<evidence type="ECO:0000259" key="3">
    <source>
        <dbReference type="Pfam" id="PF13559"/>
    </source>
</evidence>
<feature type="compositionally biased region" description="Basic and acidic residues" evidence="1">
    <location>
        <begin position="252"/>
        <end position="269"/>
    </location>
</feature>
<sequence length="269" mass="29071">MRWERLADVGLAVALVFAFGVSAAAMDSAVTTDPNDVINLDTNLLPIGSDQFGELKQEVVEPTTETGDRVQRRSGSGESGQQVEQEQAGSGEATIQSGGESDTQTGTTSEIDWLQWLLRHLLQIALLLLGVVGAVVTGVLAGRNRDRLRELFETLLARLGLAGTGEETETDADLDASTRSECSNEVARAWYEMVCCLGLDGERSKTPDECAARAVDAGYDPEAVRTVTEAFQSVRYGGHPVTEDLVAQARAAAEHIRERHQQRQRGQES</sequence>
<reference evidence="5" key="1">
    <citation type="submission" date="2016-10" db="EMBL/GenBank/DDBJ databases">
        <authorList>
            <person name="Varghese N."/>
            <person name="Submissions S."/>
        </authorList>
    </citation>
    <scope>NUCLEOTIDE SEQUENCE [LARGE SCALE GENOMIC DNA]</scope>
    <source>
        <strain evidence="5">CGMCC 1.10121</strain>
    </source>
</reference>
<proteinExistence type="predicted"/>
<keyword evidence="5" id="KW-1185">Reference proteome</keyword>
<feature type="region of interest" description="Disordered" evidence="1">
    <location>
        <begin position="250"/>
        <end position="269"/>
    </location>
</feature>
<feature type="compositionally biased region" description="Low complexity" evidence="1">
    <location>
        <begin position="73"/>
        <end position="93"/>
    </location>
</feature>
<dbReference type="Proteomes" id="UP000199126">
    <property type="component" value="Unassembled WGS sequence"/>
</dbReference>
<keyword evidence="2" id="KW-0812">Transmembrane</keyword>
<protein>
    <recommendedName>
        <fullName evidence="3">Protein-glutamine gamma-glutamyltransferase-like C-terminal domain-containing protein</fullName>
    </recommendedName>
</protein>
<dbReference type="OrthoDB" id="206550at2157"/>
<accession>A0A1H8WT05</accession>
<evidence type="ECO:0000313" key="4">
    <source>
        <dbReference type="EMBL" id="SEP30623.1"/>
    </source>
</evidence>
<dbReference type="RefSeq" id="WP_089828074.1">
    <property type="nucleotide sequence ID" value="NZ_FODV01000040.1"/>
</dbReference>
<feature type="region of interest" description="Disordered" evidence="1">
    <location>
        <begin position="60"/>
        <end position="106"/>
    </location>
</feature>
<dbReference type="InterPro" id="IPR025403">
    <property type="entry name" value="TgpA-like_C"/>
</dbReference>
<gene>
    <name evidence="4" type="ORF">SAMN04487948_14014</name>
</gene>
<evidence type="ECO:0000256" key="2">
    <source>
        <dbReference type="SAM" id="Phobius"/>
    </source>
</evidence>
<evidence type="ECO:0000313" key="5">
    <source>
        <dbReference type="Proteomes" id="UP000199126"/>
    </source>
</evidence>
<keyword evidence="2" id="KW-1133">Transmembrane helix</keyword>